<dbReference type="GO" id="GO:0005634">
    <property type="term" value="C:nucleus"/>
    <property type="evidence" value="ECO:0007669"/>
    <property type="project" value="TreeGrafter"/>
</dbReference>
<dbReference type="GO" id="GO:0000994">
    <property type="term" value="F:RNA polymerase III core binding"/>
    <property type="evidence" value="ECO:0007669"/>
    <property type="project" value="TreeGrafter"/>
</dbReference>
<dbReference type="AlphaFoldDB" id="A0A9P7UUN8"/>
<feature type="region of interest" description="Disordered" evidence="1">
    <location>
        <begin position="213"/>
        <end position="253"/>
    </location>
</feature>
<feature type="compositionally biased region" description="Low complexity" evidence="1">
    <location>
        <begin position="154"/>
        <end position="178"/>
    </location>
</feature>
<evidence type="ECO:0000313" key="2">
    <source>
        <dbReference type="EMBL" id="KAG7095057.1"/>
    </source>
</evidence>
<evidence type="ECO:0008006" key="4">
    <source>
        <dbReference type="Google" id="ProtNLM"/>
    </source>
</evidence>
<name>A0A9P7UUN8_9AGAR</name>
<dbReference type="GeneID" id="66074923"/>
<dbReference type="KEGG" id="more:E1B28_005847"/>
<feature type="compositionally biased region" description="Acidic residues" evidence="1">
    <location>
        <begin position="227"/>
        <end position="244"/>
    </location>
</feature>
<dbReference type="EMBL" id="CM032183">
    <property type="protein sequence ID" value="KAG7095057.1"/>
    <property type="molecule type" value="Genomic_DNA"/>
</dbReference>
<dbReference type="OrthoDB" id="277029at2759"/>
<gene>
    <name evidence="2" type="ORF">E1B28_005847</name>
</gene>
<dbReference type="PANTHER" id="PTHR22504">
    <property type="entry name" value="REPRESSOR OF RNA POLYMERASE III TRANSCRIPTION MAF1"/>
    <property type="match status" value="1"/>
</dbReference>
<evidence type="ECO:0000313" key="3">
    <source>
        <dbReference type="Proteomes" id="UP001049176"/>
    </source>
</evidence>
<comment type="caution">
    <text evidence="2">The sequence shown here is derived from an EMBL/GenBank/DDBJ whole genome shotgun (WGS) entry which is preliminary data.</text>
</comment>
<feature type="compositionally biased region" description="Low complexity" evidence="1">
    <location>
        <begin position="317"/>
        <end position="331"/>
    </location>
</feature>
<dbReference type="Gene3D" id="3.40.1000.50">
    <property type="entry name" value="Repressor of RNA polymerase III transcription Maf1"/>
    <property type="match status" value="2"/>
</dbReference>
<feature type="compositionally biased region" description="Polar residues" evidence="1">
    <location>
        <begin position="300"/>
        <end position="312"/>
    </location>
</feature>
<keyword evidence="3" id="KW-1185">Reference proteome</keyword>
<dbReference type="InterPro" id="IPR038564">
    <property type="entry name" value="Maf1_sf"/>
</dbReference>
<dbReference type="PANTHER" id="PTHR22504:SF0">
    <property type="entry name" value="REPRESSOR OF RNA POLYMERASE III TRANSCRIPTION MAF1 HOMOLOG"/>
    <property type="match status" value="1"/>
</dbReference>
<dbReference type="RefSeq" id="XP_043011527.1">
    <property type="nucleotide sequence ID" value="XM_043150439.1"/>
</dbReference>
<organism evidence="2 3">
    <name type="scientific">Marasmius oreades</name>
    <name type="common">fairy-ring Marasmius</name>
    <dbReference type="NCBI Taxonomy" id="181124"/>
    <lineage>
        <taxon>Eukaryota</taxon>
        <taxon>Fungi</taxon>
        <taxon>Dikarya</taxon>
        <taxon>Basidiomycota</taxon>
        <taxon>Agaricomycotina</taxon>
        <taxon>Agaricomycetes</taxon>
        <taxon>Agaricomycetidae</taxon>
        <taxon>Agaricales</taxon>
        <taxon>Marasmiineae</taxon>
        <taxon>Marasmiaceae</taxon>
        <taxon>Marasmius</taxon>
    </lineage>
</organism>
<feature type="region of interest" description="Disordered" evidence="1">
    <location>
        <begin position="140"/>
        <end position="178"/>
    </location>
</feature>
<proteinExistence type="predicted"/>
<sequence length="486" mass="53802">MKYIEIPALSRLAQSLSHEGPECSVNVRMEAYSCKNIKRDKKLFKSLEEAYSNDHHTSDSPPLAATLLEPEMTPFGPFDNHSSRKTLYLLISTLNIAFPDHEFSDVRPAQFNREESGASVLNSLSTTLVAPHRAGINAPRTYGSYPSNSPDLFPSSSTSGGGMTSMSPLSLSSMSTMPRSPFSPPPIVAGTHPNVYRLVDDVIGLEECEVYSYTPEIESDPHAVGDFDSDDEEELRDDDDEDEYGGIRISTNKNGRWDEDATFEFDDYDIDESPKGSNLNYLYSSRRPPARKHAHIHPENSASSSTTNSPDVPNNPAIPSSIRPYRSISAPQSGSKGNQLPPRDNSMANAFTTPVTMKYQSRRRSSRGALLWSSHWFFLNRKQKRILFVSVWARSRGVGRTSWDEGEEELEEGYPSHGFSGDDDNFADFDEDYSVLIVDEPTVNTVKREDIEVDGSSGIGNFEKERFVGWEGGAGAGARVIGLVQG</sequence>
<reference evidence="2" key="1">
    <citation type="journal article" date="2021" name="Genome Biol. Evol.">
        <title>The assembled and annotated genome of the fairy-ring fungus Marasmius oreades.</title>
        <authorList>
            <person name="Hiltunen M."/>
            <person name="Ament-Velasquez S.L."/>
            <person name="Johannesson H."/>
        </authorList>
    </citation>
    <scope>NUCLEOTIDE SEQUENCE</scope>
    <source>
        <strain evidence="2">03SP1</strain>
    </source>
</reference>
<dbReference type="InterPro" id="IPR015257">
    <property type="entry name" value="Maf1"/>
</dbReference>
<dbReference type="Proteomes" id="UP001049176">
    <property type="component" value="Chromosome 3"/>
</dbReference>
<evidence type="ECO:0000256" key="1">
    <source>
        <dbReference type="SAM" id="MobiDB-lite"/>
    </source>
</evidence>
<accession>A0A9P7UUN8</accession>
<dbReference type="GO" id="GO:0016480">
    <property type="term" value="P:negative regulation of transcription by RNA polymerase III"/>
    <property type="evidence" value="ECO:0007669"/>
    <property type="project" value="InterPro"/>
</dbReference>
<protein>
    <recommendedName>
        <fullName evidence="4">Maf1-domain-containing protein</fullName>
    </recommendedName>
</protein>
<dbReference type="Pfam" id="PF09174">
    <property type="entry name" value="Maf1"/>
    <property type="match status" value="1"/>
</dbReference>
<feature type="region of interest" description="Disordered" evidence="1">
    <location>
        <begin position="267"/>
        <end position="349"/>
    </location>
</feature>